<organism evidence="1 2">
    <name type="scientific">Hydra vulgaris</name>
    <name type="common">Hydra</name>
    <name type="synonym">Hydra attenuata</name>
    <dbReference type="NCBI Taxonomy" id="6087"/>
    <lineage>
        <taxon>Eukaryota</taxon>
        <taxon>Metazoa</taxon>
        <taxon>Cnidaria</taxon>
        <taxon>Hydrozoa</taxon>
        <taxon>Hydroidolina</taxon>
        <taxon>Anthoathecata</taxon>
        <taxon>Aplanulata</taxon>
        <taxon>Hydridae</taxon>
        <taxon>Hydra</taxon>
    </lineage>
</organism>
<dbReference type="Proteomes" id="UP001652625">
    <property type="component" value="Chromosome 01"/>
</dbReference>
<dbReference type="RefSeq" id="XP_065644938.1">
    <property type="nucleotide sequence ID" value="XM_065788866.1"/>
</dbReference>
<dbReference type="GeneID" id="136075500"/>
<name>A0ABM4B7U8_HYDVU</name>
<keyword evidence="1" id="KW-1185">Reference proteome</keyword>
<evidence type="ECO:0000313" key="1">
    <source>
        <dbReference type="Proteomes" id="UP001652625"/>
    </source>
</evidence>
<reference evidence="1" key="1">
    <citation type="submission" date="2025-05" db="UniProtKB">
        <authorList>
            <consortium name="RefSeq"/>
        </authorList>
    </citation>
    <scope>NUCLEOTIDE SEQUENCE [LARGE SCALE GENOMIC DNA]</scope>
</reference>
<gene>
    <name evidence="2" type="primary">LOC136075500</name>
</gene>
<evidence type="ECO:0000313" key="2">
    <source>
        <dbReference type="RefSeq" id="XP_065644938.1"/>
    </source>
</evidence>
<proteinExistence type="predicted"/>
<protein>
    <submittedName>
        <fullName evidence="2">Uncharacterized protein LOC136075500 isoform X1</fullName>
    </submittedName>
</protein>
<accession>A0ABM4B7U8</accession>
<sequence>MLLIHFVFVISRVKDESISNYETSERSTMLIFTLFLITWNFSETNTCDEEFTVDKSYPINNCSRLRNDTNIQIAAKELFKLMDVNPLVCPNDQIKDYKMMIKKSLPTKSRTMKKGDSMKLDEKNQNDVVPIIWNVPDGMPSDTIYTFCSKDICCTPKKTLRSNFYNLCRECKHKLKLPYNYSPQTFDFITCQDVTGSSTCLQNEGSCVRNNAGYDVKITNRGTESTTRIFIPNSCSCELKFNSIFANRIL</sequence>
<reference evidence="2" key="2">
    <citation type="submission" date="2025-08" db="UniProtKB">
        <authorList>
            <consortium name="RefSeq"/>
        </authorList>
    </citation>
    <scope>IDENTIFICATION</scope>
</reference>